<organism evidence="1 2">
    <name type="scientific">Hydrogenibacillus schlegelii</name>
    <name type="common">Bacillus schlegelii</name>
    <dbReference type="NCBI Taxonomy" id="1484"/>
    <lineage>
        <taxon>Bacteria</taxon>
        <taxon>Bacillati</taxon>
        <taxon>Bacillota</taxon>
        <taxon>Bacilli</taxon>
        <taxon>Bacillales</taxon>
        <taxon>Bacillales Family X. Incertae Sedis</taxon>
        <taxon>Hydrogenibacillus</taxon>
    </lineage>
</organism>
<name>A0A947CYI3_HYDSH</name>
<comment type="caution">
    <text evidence="1">The sequence shown here is derived from an EMBL/GenBank/DDBJ whole genome shotgun (WGS) entry which is preliminary data.</text>
</comment>
<dbReference type="InterPro" id="IPR029069">
    <property type="entry name" value="HotDog_dom_sf"/>
</dbReference>
<dbReference type="EMBL" id="JAHHQF010000071">
    <property type="protein sequence ID" value="MBT9282958.1"/>
    <property type="molecule type" value="Genomic_DNA"/>
</dbReference>
<protein>
    <submittedName>
        <fullName evidence="1">Uncharacterized protein</fullName>
    </submittedName>
</protein>
<gene>
    <name evidence="1" type="ORF">KM312_10005</name>
</gene>
<dbReference type="AlphaFoldDB" id="A0A947CYI3"/>
<evidence type="ECO:0000313" key="2">
    <source>
        <dbReference type="Proteomes" id="UP000748108"/>
    </source>
</evidence>
<sequence>MTEHNPRPEHLALPGFVYGGLIASLIDCHSPFCPDAPGAEPAPHR</sequence>
<evidence type="ECO:0000313" key="1">
    <source>
        <dbReference type="EMBL" id="MBT9282958.1"/>
    </source>
</evidence>
<reference evidence="1" key="1">
    <citation type="journal article" date="2021" name="Microbiology">
        <title>Metagenomic Analysis of the Microbial Community in the Underground Coal Fire Area (Kemerovo Region, Russia) Revealed Predominance of Thermophilic Members of the Phyla Deinococcus-thermus, Aquificae, and Firmicutes.</title>
        <authorList>
            <person name="Kadnikov V."/>
            <person name="Mardanov A.V."/>
            <person name="Beletsky A.V."/>
            <person name="Karnachuk O.V."/>
            <person name="Ravin N.V."/>
        </authorList>
    </citation>
    <scope>NUCLEOTIDE SEQUENCE</scope>
    <source>
        <strain evidence="1">RBS10-49</strain>
    </source>
</reference>
<accession>A0A947CYI3</accession>
<proteinExistence type="predicted"/>
<dbReference type="Proteomes" id="UP000748108">
    <property type="component" value="Unassembled WGS sequence"/>
</dbReference>
<dbReference type="SUPFAM" id="SSF54637">
    <property type="entry name" value="Thioesterase/thiol ester dehydrase-isomerase"/>
    <property type="match status" value="1"/>
</dbReference>